<organism evidence="1 2">
    <name type="scientific">Aspergillus aculeatinus CBS 121060</name>
    <dbReference type="NCBI Taxonomy" id="1448322"/>
    <lineage>
        <taxon>Eukaryota</taxon>
        <taxon>Fungi</taxon>
        <taxon>Dikarya</taxon>
        <taxon>Ascomycota</taxon>
        <taxon>Pezizomycotina</taxon>
        <taxon>Eurotiomycetes</taxon>
        <taxon>Eurotiomycetidae</taxon>
        <taxon>Eurotiales</taxon>
        <taxon>Aspergillaceae</taxon>
        <taxon>Aspergillus</taxon>
        <taxon>Aspergillus subgen. Circumdati</taxon>
    </lineage>
</organism>
<accession>A0ACD1HEI0</accession>
<evidence type="ECO:0000313" key="1">
    <source>
        <dbReference type="EMBL" id="RAH71813.1"/>
    </source>
</evidence>
<protein>
    <submittedName>
        <fullName evidence="1">Uncharacterized protein</fullName>
    </submittedName>
</protein>
<gene>
    <name evidence="1" type="ORF">BO66DRAFT_419426</name>
</gene>
<keyword evidence="2" id="KW-1185">Reference proteome</keyword>
<name>A0ACD1HEI0_9EURO</name>
<proteinExistence type="predicted"/>
<dbReference type="Proteomes" id="UP000249661">
    <property type="component" value="Unassembled WGS sequence"/>
</dbReference>
<evidence type="ECO:0000313" key="2">
    <source>
        <dbReference type="Proteomes" id="UP000249661"/>
    </source>
</evidence>
<dbReference type="EMBL" id="KZ824947">
    <property type="protein sequence ID" value="RAH71813.1"/>
    <property type="molecule type" value="Genomic_DNA"/>
</dbReference>
<sequence length="421" mass="46192">MANAPPLTEAFYREWFAKQTVLLTGATGGLGGCLLFKLIQQVPVQKVFLLHRSSEEDTIAKLRMNMPGCIDEVMSTGQLEFLKGDITATNLDLDARQLSVLRKETTVILNTAANTSFVADAHESCKNNCLSALNLAQLGSSFPQLATFVQVSSAYVNSFLPDGEIAETIQPFGADDIDCERELDEILSSRGHTNRTKQWAWPYAQAKYLMERLLVQRYGSRLPLLILRPSAIGPALRDPYPLFGPVGSNPVENALETYLATGGGSRVWRAARGSTSGNYIMDGIPVDLVSNVCLLHLVQGSQGVIHAAAQLYVVLTMDELIALAAPHIPSDLAMPVPCFKWDVDGSMEPCPMATMFGFQGHNWVFDCGRSKSLKAVDGPLSLSPDGHDAKAYIERRIKRIIPSTREKKKRVADRRRGKSKL</sequence>
<reference evidence="1" key="1">
    <citation type="submission" date="2018-02" db="EMBL/GenBank/DDBJ databases">
        <title>The genomes of Aspergillus section Nigri reveals drivers in fungal speciation.</title>
        <authorList>
            <consortium name="DOE Joint Genome Institute"/>
            <person name="Vesth T.C."/>
            <person name="Nybo J."/>
            <person name="Theobald S."/>
            <person name="Brandl J."/>
            <person name="Frisvad J.C."/>
            <person name="Nielsen K.F."/>
            <person name="Lyhne E.K."/>
            <person name="Kogle M.E."/>
            <person name="Kuo A."/>
            <person name="Riley R."/>
            <person name="Clum A."/>
            <person name="Nolan M."/>
            <person name="Lipzen A."/>
            <person name="Salamov A."/>
            <person name="Henrissat B."/>
            <person name="Wiebenga A."/>
            <person name="De vries R.P."/>
            <person name="Grigoriev I.V."/>
            <person name="Mortensen U.H."/>
            <person name="Andersen M.R."/>
            <person name="Baker S.E."/>
        </authorList>
    </citation>
    <scope>NUCLEOTIDE SEQUENCE</scope>
    <source>
        <strain evidence="1">CBS 121060</strain>
    </source>
</reference>